<feature type="binding site" evidence="11">
    <location>
        <position position="122"/>
    </location>
    <ligand>
        <name>L-histidine</name>
        <dbReference type="ChEBI" id="CHEBI:57595"/>
    </ligand>
</feature>
<dbReference type="GO" id="GO:0006427">
    <property type="term" value="P:histidyl-tRNA aminoacylation"/>
    <property type="evidence" value="ECO:0007669"/>
    <property type="project" value="UniProtKB-UniRule"/>
</dbReference>
<feature type="binding site" evidence="11">
    <location>
        <position position="108"/>
    </location>
    <ligand>
        <name>L-histidine</name>
        <dbReference type="ChEBI" id="CHEBI:57595"/>
    </ligand>
</feature>
<dbReference type="GO" id="GO:0004821">
    <property type="term" value="F:histidine-tRNA ligase activity"/>
    <property type="evidence" value="ECO:0007669"/>
    <property type="project" value="UniProtKB-UniRule"/>
</dbReference>
<dbReference type="CDD" id="cd00773">
    <property type="entry name" value="HisRS-like_core"/>
    <property type="match status" value="1"/>
</dbReference>
<evidence type="ECO:0000256" key="9">
    <source>
        <dbReference type="ARBA" id="ARBA00047639"/>
    </source>
</evidence>
<feature type="binding site" evidence="11">
    <location>
        <position position="249"/>
    </location>
    <ligand>
        <name>L-histidine</name>
        <dbReference type="ChEBI" id="CHEBI:57595"/>
    </ligand>
</feature>
<evidence type="ECO:0000256" key="2">
    <source>
        <dbReference type="ARBA" id="ARBA00011738"/>
    </source>
</evidence>
<dbReference type="EC" id="6.1.1.21" evidence="3 10"/>
<evidence type="ECO:0000256" key="1">
    <source>
        <dbReference type="ARBA" id="ARBA00008226"/>
    </source>
</evidence>
<dbReference type="Proteomes" id="UP000076023">
    <property type="component" value="Unassembled WGS sequence"/>
</dbReference>
<dbReference type="InParanoid" id="A0A146GA51"/>
<keyword evidence="8 13" id="KW-0030">Aminoacyl-tRNA synthetase</keyword>
<proteinExistence type="inferred from homology"/>
<evidence type="ECO:0000256" key="5">
    <source>
        <dbReference type="ARBA" id="ARBA00022598"/>
    </source>
</evidence>
<evidence type="ECO:0000256" key="11">
    <source>
        <dbReference type="PIRSR" id="PIRSR001549-1"/>
    </source>
</evidence>
<keyword evidence="14" id="KW-1185">Reference proteome</keyword>
<dbReference type="PIRSF" id="PIRSF001549">
    <property type="entry name" value="His-tRNA_synth"/>
    <property type="match status" value="1"/>
</dbReference>
<dbReference type="FunCoup" id="A0A146GA51">
    <property type="interactions" value="509"/>
</dbReference>
<accession>A0A146GA51</accession>
<evidence type="ECO:0000259" key="12">
    <source>
        <dbReference type="PROSITE" id="PS50862"/>
    </source>
</evidence>
<dbReference type="STRING" id="690879.TSACC_21883"/>
<evidence type="ECO:0000313" key="13">
    <source>
        <dbReference type="EMBL" id="GAT33466.1"/>
    </source>
</evidence>
<evidence type="ECO:0000313" key="14">
    <source>
        <dbReference type="Proteomes" id="UP000076023"/>
    </source>
</evidence>
<dbReference type="OrthoDB" id="9800814at2"/>
<organism evidence="13 14">
    <name type="scientific">Terrimicrobium sacchariphilum</name>
    <dbReference type="NCBI Taxonomy" id="690879"/>
    <lineage>
        <taxon>Bacteria</taxon>
        <taxon>Pseudomonadati</taxon>
        <taxon>Verrucomicrobiota</taxon>
        <taxon>Terrimicrobiia</taxon>
        <taxon>Terrimicrobiales</taxon>
        <taxon>Terrimicrobiaceae</taxon>
        <taxon>Terrimicrobium</taxon>
    </lineage>
</organism>
<reference evidence="14" key="1">
    <citation type="journal article" date="2017" name="Genome Announc.">
        <title>Draft Genome Sequence of Terrimicrobium sacchariphilum NM-5T, a Facultative Anaerobic Soil Bacterium of the Class Spartobacteria.</title>
        <authorList>
            <person name="Qiu Y.L."/>
            <person name="Tourlousse D.M."/>
            <person name="Matsuura N."/>
            <person name="Ohashi A."/>
            <person name="Sekiguchi Y."/>
        </authorList>
    </citation>
    <scope>NUCLEOTIDE SEQUENCE [LARGE SCALE GENOMIC DNA]</scope>
    <source>
        <strain evidence="14">NM-5</strain>
    </source>
</reference>
<dbReference type="GO" id="GO:0005737">
    <property type="term" value="C:cytoplasm"/>
    <property type="evidence" value="ECO:0007669"/>
    <property type="project" value="UniProtKB-UniRule"/>
</dbReference>
<dbReference type="NCBIfam" id="TIGR00442">
    <property type="entry name" value="hisS"/>
    <property type="match status" value="1"/>
</dbReference>
<evidence type="ECO:0000256" key="10">
    <source>
        <dbReference type="NCBIfam" id="TIGR00442"/>
    </source>
</evidence>
<dbReference type="InterPro" id="IPR036621">
    <property type="entry name" value="Anticodon-bd_dom_sf"/>
</dbReference>
<dbReference type="PANTHER" id="PTHR43707">
    <property type="entry name" value="HISTIDYL-TRNA SYNTHETASE"/>
    <property type="match status" value="1"/>
</dbReference>
<dbReference type="AlphaFoldDB" id="A0A146GA51"/>
<dbReference type="SUPFAM" id="SSF55681">
    <property type="entry name" value="Class II aaRS and biotin synthetases"/>
    <property type="match status" value="1"/>
</dbReference>
<evidence type="ECO:0000256" key="3">
    <source>
        <dbReference type="ARBA" id="ARBA00012815"/>
    </source>
</evidence>
<dbReference type="PANTHER" id="PTHR43707:SF1">
    <property type="entry name" value="HISTIDINE--TRNA LIGASE, MITOCHONDRIAL-RELATED"/>
    <property type="match status" value="1"/>
</dbReference>
<name>A0A146GA51_TERSA</name>
<feature type="binding site" evidence="11">
    <location>
        <begin position="253"/>
        <end position="254"/>
    </location>
    <ligand>
        <name>L-histidine</name>
        <dbReference type="ChEBI" id="CHEBI:57595"/>
    </ligand>
</feature>
<dbReference type="InterPro" id="IPR004516">
    <property type="entry name" value="HisRS/HisZ"/>
</dbReference>
<keyword evidence="6" id="KW-0547">Nucleotide-binding</keyword>
<comment type="similarity">
    <text evidence="1">Belongs to the class-II aminoacyl-tRNA synthetase family.</text>
</comment>
<dbReference type="Pfam" id="PF13393">
    <property type="entry name" value="tRNA-synt_His"/>
    <property type="match status" value="1"/>
</dbReference>
<dbReference type="InterPro" id="IPR006195">
    <property type="entry name" value="aa-tRNA-synth_II"/>
</dbReference>
<dbReference type="RefSeq" id="WP_075079196.1">
    <property type="nucleotide sequence ID" value="NZ_BDCO01000002.1"/>
</dbReference>
<sequence length="419" mass="45839">MQNLPGFRDFPPEDCARRNYILNTWRSVARRYGFVEYDGPTLESVELYAKKNESGAEIMQQLYSFEDRGGRPVALRPEMTPTLARMVASREKQYKKPIKWFSSSTFFRYERQQKGRLREFIQLNCDLIGETGPAADAEVLALAIDLVRAFGFGPEDFVVRLSDRKAWMDFLTARGVPEAQFGTVLQAADKIERESPDSLNAKLAPAGLTVDDLKAFIASGSPESFRPLIEELTARGLAGYVEVDLSIVRGLAYYTGVVFEVFDRSKSMRALAGGGRYDDLIAGLSDGAANLSAMGFGMGDVVLANFVSETPKAAERMAAALAADAPVDIYVIIADATRRAEGLQTVQALRDAGWKADFSLAGAKVGKQFQTAEGLGAKFAVVVGGEWPEVKVKTLATRQEVQVPQSGLADWLKSGENSL</sequence>
<dbReference type="InterPro" id="IPR015807">
    <property type="entry name" value="His-tRNA-ligase"/>
</dbReference>
<dbReference type="EMBL" id="BDCO01000002">
    <property type="protein sequence ID" value="GAT33466.1"/>
    <property type="molecule type" value="Genomic_DNA"/>
</dbReference>
<protein>
    <recommendedName>
        <fullName evidence="4 10">Histidine--tRNA ligase</fullName>
        <ecNumber evidence="3 10">6.1.1.21</ecNumber>
    </recommendedName>
</protein>
<comment type="subunit">
    <text evidence="2">Homodimer.</text>
</comment>
<dbReference type="InterPro" id="IPR045864">
    <property type="entry name" value="aa-tRNA-synth_II/BPL/LPL"/>
</dbReference>
<evidence type="ECO:0000256" key="8">
    <source>
        <dbReference type="ARBA" id="ARBA00023146"/>
    </source>
</evidence>
<feature type="binding site" evidence="11">
    <location>
        <position position="126"/>
    </location>
    <ligand>
        <name>L-histidine</name>
        <dbReference type="ChEBI" id="CHEBI:57595"/>
    </ligand>
</feature>
<keyword evidence="5" id="KW-0436">Ligase</keyword>
<comment type="catalytic activity">
    <reaction evidence="9">
        <text>tRNA(His) + L-histidine + ATP = L-histidyl-tRNA(His) + AMP + diphosphate + H(+)</text>
        <dbReference type="Rhea" id="RHEA:17313"/>
        <dbReference type="Rhea" id="RHEA-COMP:9665"/>
        <dbReference type="Rhea" id="RHEA-COMP:9689"/>
        <dbReference type="ChEBI" id="CHEBI:15378"/>
        <dbReference type="ChEBI" id="CHEBI:30616"/>
        <dbReference type="ChEBI" id="CHEBI:33019"/>
        <dbReference type="ChEBI" id="CHEBI:57595"/>
        <dbReference type="ChEBI" id="CHEBI:78442"/>
        <dbReference type="ChEBI" id="CHEBI:78527"/>
        <dbReference type="ChEBI" id="CHEBI:456215"/>
        <dbReference type="EC" id="6.1.1.21"/>
    </reaction>
</comment>
<dbReference type="Gene3D" id="3.30.930.10">
    <property type="entry name" value="Bira Bifunctional Protein, Domain 2"/>
    <property type="match status" value="1"/>
</dbReference>
<gene>
    <name evidence="13" type="ORF">TSACC_21883</name>
</gene>
<dbReference type="GO" id="GO:0005524">
    <property type="term" value="F:ATP binding"/>
    <property type="evidence" value="ECO:0007669"/>
    <property type="project" value="InterPro"/>
</dbReference>
<evidence type="ECO:0000256" key="7">
    <source>
        <dbReference type="ARBA" id="ARBA00022917"/>
    </source>
</evidence>
<dbReference type="Pfam" id="PF03129">
    <property type="entry name" value="HGTP_anticodon"/>
    <property type="match status" value="1"/>
</dbReference>
<dbReference type="InterPro" id="IPR041715">
    <property type="entry name" value="HisRS-like_core"/>
</dbReference>
<comment type="caution">
    <text evidence="13">The sequence shown here is derived from an EMBL/GenBank/DDBJ whole genome shotgun (WGS) entry which is preliminary data.</text>
</comment>
<feature type="binding site" evidence="11">
    <location>
        <begin position="78"/>
        <end position="80"/>
    </location>
    <ligand>
        <name>L-histidine</name>
        <dbReference type="ChEBI" id="CHEBI:57595"/>
    </ligand>
</feature>
<dbReference type="PROSITE" id="PS50862">
    <property type="entry name" value="AA_TRNA_LIGASE_II"/>
    <property type="match status" value="1"/>
</dbReference>
<dbReference type="SUPFAM" id="SSF52954">
    <property type="entry name" value="Class II aaRS ABD-related"/>
    <property type="match status" value="1"/>
</dbReference>
<dbReference type="InterPro" id="IPR004154">
    <property type="entry name" value="Anticodon-bd"/>
</dbReference>
<keyword evidence="7" id="KW-0648">Protein biosynthesis</keyword>
<feature type="domain" description="Aminoacyl-transfer RNA synthetases class-II family profile" evidence="12">
    <location>
        <begin position="18"/>
        <end position="334"/>
    </location>
</feature>
<evidence type="ECO:0000256" key="6">
    <source>
        <dbReference type="ARBA" id="ARBA00022741"/>
    </source>
</evidence>
<evidence type="ECO:0000256" key="4">
    <source>
        <dbReference type="ARBA" id="ARBA00017399"/>
    </source>
</evidence>
<dbReference type="Gene3D" id="3.40.50.800">
    <property type="entry name" value="Anticodon-binding domain"/>
    <property type="match status" value="1"/>
</dbReference>